<organism evidence="4">
    <name type="scientific">mine drainage metagenome</name>
    <dbReference type="NCBI Taxonomy" id="410659"/>
    <lineage>
        <taxon>unclassified sequences</taxon>
        <taxon>metagenomes</taxon>
        <taxon>ecological metagenomes</taxon>
    </lineage>
</organism>
<keyword evidence="3" id="KW-0812">Transmembrane</keyword>
<dbReference type="EMBL" id="MLJW01000035">
    <property type="protein sequence ID" value="OIR07817.1"/>
    <property type="molecule type" value="Genomic_DNA"/>
</dbReference>
<proteinExistence type="predicted"/>
<accession>A0A1J5SH90</accession>
<gene>
    <name evidence="4" type="ORF">GALL_100990</name>
</gene>
<feature type="coiled-coil region" evidence="1">
    <location>
        <begin position="65"/>
        <end position="92"/>
    </location>
</feature>
<keyword evidence="3" id="KW-1133">Transmembrane helix</keyword>
<evidence type="ECO:0000256" key="1">
    <source>
        <dbReference type="SAM" id="Coils"/>
    </source>
</evidence>
<evidence type="ECO:0000256" key="3">
    <source>
        <dbReference type="SAM" id="Phobius"/>
    </source>
</evidence>
<feature type="transmembrane region" description="Helical" evidence="3">
    <location>
        <begin position="32"/>
        <end position="53"/>
    </location>
</feature>
<keyword evidence="1" id="KW-0175">Coiled coil</keyword>
<feature type="region of interest" description="Disordered" evidence="2">
    <location>
        <begin position="168"/>
        <end position="196"/>
    </location>
</feature>
<name>A0A1J5SH90_9ZZZZ</name>
<sequence length="210" mass="22821">MDRDRSRDAEEDDTPPSRANLARARLKIIARYALIGFAPAMSVAALIVGVIALSNTQSRTDRTKSEELTSRIESLNKNLSDTRNELESLKFTLSRERSMRGEERRKLDEQDAKIIQSVTRLQAKLKVSPTLEEQLRPPASAPVAVPATVGAASAPAVVPVSPAANEIQATTSAQAPARKPVAATPKPKATDNTSEQVKALREAIEKFNKQ</sequence>
<protein>
    <submittedName>
        <fullName evidence="4">Uncharacterized protein</fullName>
    </submittedName>
</protein>
<evidence type="ECO:0000313" key="4">
    <source>
        <dbReference type="EMBL" id="OIR07817.1"/>
    </source>
</evidence>
<keyword evidence="3" id="KW-0472">Membrane</keyword>
<evidence type="ECO:0000256" key="2">
    <source>
        <dbReference type="SAM" id="MobiDB-lite"/>
    </source>
</evidence>
<reference evidence="4" key="1">
    <citation type="submission" date="2016-10" db="EMBL/GenBank/DDBJ databases">
        <title>Sequence of Gallionella enrichment culture.</title>
        <authorList>
            <person name="Poehlein A."/>
            <person name="Muehling M."/>
            <person name="Daniel R."/>
        </authorList>
    </citation>
    <scope>NUCLEOTIDE SEQUENCE</scope>
</reference>
<comment type="caution">
    <text evidence="4">The sequence shown here is derived from an EMBL/GenBank/DDBJ whole genome shotgun (WGS) entry which is preliminary data.</text>
</comment>
<dbReference type="AlphaFoldDB" id="A0A1J5SH90"/>